<evidence type="ECO:0000256" key="13">
    <source>
        <dbReference type="PIRSR" id="PIRSR604809-3"/>
    </source>
</evidence>
<dbReference type="GO" id="GO:0046872">
    <property type="term" value="F:metal ion binding"/>
    <property type="evidence" value="ECO:0007669"/>
    <property type="project" value="UniProtKB-KW"/>
</dbReference>
<keyword evidence="13" id="KW-0479">Metal-binding</keyword>
<dbReference type="InterPro" id="IPR014746">
    <property type="entry name" value="Gln_synth/guanido_kin_cat_dom"/>
</dbReference>
<proteinExistence type="inferred from homology"/>
<comment type="cofactor">
    <cofactor evidence="13">
        <name>Mg(2+)</name>
        <dbReference type="ChEBI" id="CHEBI:18420"/>
    </cofactor>
    <text evidence="13">Binds 2 Mg(2+) ions per subunit.</text>
</comment>
<dbReference type="Gene3D" id="3.30.590.10">
    <property type="entry name" value="Glutamine synthetase/guanido kinase, catalytic domain"/>
    <property type="match status" value="1"/>
</dbReference>
<evidence type="ECO:0000256" key="17">
    <source>
        <dbReference type="RuleBase" id="RU004356"/>
    </source>
</evidence>
<gene>
    <name evidence="20" type="ORF">HMPREF9233_00074</name>
</gene>
<keyword evidence="13" id="KW-0460">Magnesium</keyword>
<feature type="binding site" evidence="11">
    <location>
        <begin position="269"/>
        <end position="270"/>
    </location>
    <ligand>
        <name>L-glutamate</name>
        <dbReference type="ChEBI" id="CHEBI:29985"/>
    </ligand>
</feature>
<evidence type="ECO:0000313" key="21">
    <source>
        <dbReference type="Proteomes" id="UP000009888"/>
    </source>
</evidence>
<evidence type="ECO:0000256" key="2">
    <source>
        <dbReference type="ARBA" id="ARBA00009897"/>
    </source>
</evidence>
<evidence type="ECO:0000256" key="4">
    <source>
        <dbReference type="ARBA" id="ARBA00012937"/>
    </source>
</evidence>
<feature type="binding site" evidence="12">
    <location>
        <position position="212"/>
    </location>
    <ligand>
        <name>ATP</name>
        <dbReference type="ChEBI" id="CHEBI:30616"/>
    </ligand>
</feature>
<comment type="caution">
    <text evidence="20">The sequence shown here is derived from an EMBL/GenBank/DDBJ whole genome shotgun (WGS) entry which is preliminary data.</text>
</comment>
<dbReference type="Pfam" id="PF03951">
    <property type="entry name" value="Gln-synt_N"/>
    <property type="match status" value="1"/>
</dbReference>
<dbReference type="GO" id="GO:0004356">
    <property type="term" value="F:glutamine synthetase activity"/>
    <property type="evidence" value="ECO:0007669"/>
    <property type="project" value="UniProtKB-EC"/>
</dbReference>
<organism evidence="20 21">
    <name type="scientific">Actinobaculum massiliense ACS-171-V-Col2</name>
    <dbReference type="NCBI Taxonomy" id="883066"/>
    <lineage>
        <taxon>Bacteria</taxon>
        <taxon>Bacillati</taxon>
        <taxon>Actinomycetota</taxon>
        <taxon>Actinomycetes</taxon>
        <taxon>Actinomycetales</taxon>
        <taxon>Actinomycetaceae</taxon>
        <taxon>Actinobaculum</taxon>
    </lineage>
</organism>
<protein>
    <recommendedName>
        <fullName evidence="5 17">Glutamine synthetase</fullName>
        <ecNumber evidence="4 17">6.3.1.2</ecNumber>
    </recommendedName>
</protein>
<dbReference type="GO" id="GO:0019740">
    <property type="term" value="P:nitrogen utilization"/>
    <property type="evidence" value="ECO:0007669"/>
    <property type="project" value="TreeGrafter"/>
</dbReference>
<dbReference type="Gene3D" id="3.10.20.70">
    <property type="entry name" value="Glutamine synthetase, N-terminal domain"/>
    <property type="match status" value="1"/>
</dbReference>
<feature type="modified residue" description="O-AMP-tyrosine" evidence="14">
    <location>
        <position position="404"/>
    </location>
</feature>
<evidence type="ECO:0000256" key="3">
    <source>
        <dbReference type="ARBA" id="ARBA00011354"/>
    </source>
</evidence>
<dbReference type="FunFam" id="3.30.590.10:FF:000001">
    <property type="entry name" value="Glutamine synthetase"/>
    <property type="match status" value="1"/>
</dbReference>
<keyword evidence="14" id="KW-0597">Phosphoprotein</keyword>
<dbReference type="PANTHER" id="PTHR43407:SF1">
    <property type="entry name" value="LENGSIN"/>
    <property type="match status" value="1"/>
</dbReference>
<keyword evidence="21" id="KW-1185">Reference proteome</keyword>
<feature type="binding site" evidence="11">
    <location>
        <position position="345"/>
    </location>
    <ligand>
        <name>L-glutamate</name>
        <dbReference type="ChEBI" id="CHEBI:29985"/>
    </ligand>
</feature>
<feature type="domain" description="GS beta-grasp" evidence="18">
    <location>
        <begin position="17"/>
        <end position="101"/>
    </location>
</feature>
<dbReference type="PROSITE" id="PS51987">
    <property type="entry name" value="GS_CATALYTIC"/>
    <property type="match status" value="1"/>
</dbReference>
<keyword evidence="9 12" id="KW-0067">ATP-binding</keyword>
<dbReference type="SMART" id="SM01230">
    <property type="entry name" value="Gln-synt_C"/>
    <property type="match status" value="1"/>
</dbReference>
<evidence type="ECO:0000313" key="20">
    <source>
        <dbReference type="EMBL" id="EKU95986.1"/>
    </source>
</evidence>
<dbReference type="InterPro" id="IPR004809">
    <property type="entry name" value="Gln_synth_I"/>
</dbReference>
<feature type="binding site" evidence="13">
    <location>
        <position position="364"/>
    </location>
    <ligand>
        <name>Mg(2+)</name>
        <dbReference type="ChEBI" id="CHEBI:18420"/>
        <label>1</label>
    </ligand>
</feature>
<sequence>MFSNIEEAVAYIADPENGIEFLDVRFCDLPGVMQHFTIPASQANAKSFSEGLMFDGSSIRGFTRIHESDMKLLPDPTTAFIDPFRTATTLVMNFDVVDPYTNEPFERDPRSVATRAEAYLLSTGIADVANFASEAEFYMFDSVRYESLPHKAYFEVDGEEGFWNSAREGNEPNLGYHIPLKGGYFPVAPMDHDENVRDIMCDYLAEVGLDVERAHHEVGTGGQHEINYRYNTLKAAADDLMKFKYVIRRAAQACGKTVTFMPKPLYGDNGSGMHCHMSLWKNGEPLFYDERGYGGLSDLARWYIGGLLRHGKSLAALTNPSVNSYHRLVPGFEAPINLVYSARNRSACIRIPVTGTSPASKRVEFRVPDPSANPYLAFSAQLMAGLDGIRNRIEPPEPIDKDIYELPPEEYRGIEQIPASLDRALLELERDHDYLLEGEVFTESFIRTWIDDKMENEVTPLRARPHPYEYELYYSL</sequence>
<evidence type="ECO:0000256" key="10">
    <source>
        <dbReference type="ARBA" id="ARBA00049436"/>
    </source>
</evidence>
<feature type="binding site" evidence="12">
    <location>
        <position position="345"/>
    </location>
    <ligand>
        <name>ATP</name>
        <dbReference type="ChEBI" id="CHEBI:30616"/>
    </ligand>
</feature>
<reference evidence="20 21" key="1">
    <citation type="submission" date="2012-09" db="EMBL/GenBank/DDBJ databases">
        <title>The Genome Sequence of Actinobaculum massiliae ACS-171-V-COL2.</title>
        <authorList>
            <consortium name="The Broad Institute Genome Sequencing Platform"/>
            <person name="Earl A."/>
            <person name="Ward D."/>
            <person name="Feldgarden M."/>
            <person name="Gevers D."/>
            <person name="Saerens B."/>
            <person name="Vaneechoutte M."/>
            <person name="Walker B."/>
            <person name="Young S.K."/>
            <person name="Zeng Q."/>
            <person name="Gargeya S."/>
            <person name="Fitzgerald M."/>
            <person name="Haas B."/>
            <person name="Abouelleil A."/>
            <person name="Alvarado L."/>
            <person name="Arachchi H.M."/>
            <person name="Berlin A."/>
            <person name="Chapman S.B."/>
            <person name="Goldberg J."/>
            <person name="Griggs A."/>
            <person name="Gujja S."/>
            <person name="Hansen M."/>
            <person name="Howarth C."/>
            <person name="Imamovic A."/>
            <person name="Larimer J."/>
            <person name="McCowen C."/>
            <person name="Montmayeur A."/>
            <person name="Murphy C."/>
            <person name="Neiman D."/>
            <person name="Pearson M."/>
            <person name="Priest M."/>
            <person name="Roberts A."/>
            <person name="Saif S."/>
            <person name="Shea T."/>
            <person name="Sisk P."/>
            <person name="Sykes S."/>
            <person name="Wortman J."/>
            <person name="Nusbaum C."/>
            <person name="Birren B."/>
        </authorList>
    </citation>
    <scope>NUCLEOTIDE SEQUENCE [LARGE SCALE GENOMIC DNA]</scope>
    <source>
        <strain evidence="21">ACS-171-V-Col2</strain>
    </source>
</reference>
<evidence type="ECO:0000256" key="8">
    <source>
        <dbReference type="ARBA" id="ARBA00022741"/>
    </source>
</evidence>
<dbReference type="AlphaFoldDB" id="K9EJG3"/>
<dbReference type="HOGENOM" id="CLU_017290_1_2_11"/>
<dbReference type="PATRIC" id="fig|883066.3.peg.77"/>
<dbReference type="PROSITE" id="PS00180">
    <property type="entry name" value="GLNA_1"/>
    <property type="match status" value="1"/>
</dbReference>
<dbReference type="Pfam" id="PF00120">
    <property type="entry name" value="Gln-synt_C"/>
    <property type="match status" value="1"/>
</dbReference>
<comment type="similarity">
    <text evidence="2 15 16">Belongs to the glutamine synthetase family.</text>
</comment>
<dbReference type="SUPFAM" id="SSF54368">
    <property type="entry name" value="Glutamine synthetase, N-terminal domain"/>
    <property type="match status" value="1"/>
</dbReference>
<evidence type="ECO:0000256" key="7">
    <source>
        <dbReference type="ARBA" id="ARBA00022598"/>
    </source>
</evidence>
<evidence type="ECO:0000259" key="19">
    <source>
        <dbReference type="PROSITE" id="PS51987"/>
    </source>
</evidence>
<comment type="subcellular location">
    <subcellularLocation>
        <location evidence="1">Cytoplasm</location>
    </subcellularLocation>
</comment>
<dbReference type="eggNOG" id="COG0174">
    <property type="taxonomic scope" value="Bacteria"/>
</dbReference>
<evidence type="ECO:0000256" key="16">
    <source>
        <dbReference type="RuleBase" id="RU000384"/>
    </source>
</evidence>
<dbReference type="InterPro" id="IPR036651">
    <property type="entry name" value="Gln_synt_N_sf"/>
</dbReference>
<dbReference type="NCBIfam" id="TIGR00653">
    <property type="entry name" value="GlnA"/>
    <property type="match status" value="1"/>
</dbReference>
<feature type="binding site" evidence="11">
    <location>
        <position position="327"/>
    </location>
    <ligand>
        <name>L-glutamate</name>
        <dbReference type="ChEBI" id="CHEBI:29985"/>
    </ligand>
</feature>
<feature type="binding site" evidence="11">
    <location>
        <position position="366"/>
    </location>
    <ligand>
        <name>L-glutamate</name>
        <dbReference type="ChEBI" id="CHEBI:29985"/>
    </ligand>
</feature>
<dbReference type="STRING" id="202789.GCA_001457435_00143"/>
<dbReference type="PANTHER" id="PTHR43407">
    <property type="entry name" value="GLUTAMINE SYNTHETASE"/>
    <property type="match status" value="1"/>
</dbReference>
<dbReference type="Proteomes" id="UP000009888">
    <property type="component" value="Unassembled WGS sequence"/>
</dbReference>
<evidence type="ECO:0000256" key="15">
    <source>
        <dbReference type="PROSITE-ProRule" id="PRU01330"/>
    </source>
</evidence>
<dbReference type="GO" id="GO:0005737">
    <property type="term" value="C:cytoplasm"/>
    <property type="evidence" value="ECO:0007669"/>
    <property type="project" value="UniProtKB-SubCell"/>
</dbReference>
<evidence type="ECO:0000256" key="14">
    <source>
        <dbReference type="PIRSR" id="PIRSR604809-50"/>
    </source>
</evidence>
<dbReference type="EC" id="6.3.1.2" evidence="4 17"/>
<comment type="catalytic activity">
    <reaction evidence="10 17">
        <text>L-glutamate + NH4(+) + ATP = L-glutamine + ADP + phosphate + H(+)</text>
        <dbReference type="Rhea" id="RHEA:16169"/>
        <dbReference type="ChEBI" id="CHEBI:15378"/>
        <dbReference type="ChEBI" id="CHEBI:28938"/>
        <dbReference type="ChEBI" id="CHEBI:29985"/>
        <dbReference type="ChEBI" id="CHEBI:30616"/>
        <dbReference type="ChEBI" id="CHEBI:43474"/>
        <dbReference type="ChEBI" id="CHEBI:58359"/>
        <dbReference type="ChEBI" id="CHEBI:456216"/>
        <dbReference type="EC" id="6.3.1.2"/>
    </reaction>
</comment>
<dbReference type="InterPro" id="IPR027303">
    <property type="entry name" value="Gln_synth_gly_rich_site"/>
</dbReference>
<dbReference type="InterPro" id="IPR008147">
    <property type="entry name" value="Gln_synt_N"/>
</dbReference>
<dbReference type="InterPro" id="IPR008146">
    <property type="entry name" value="Gln_synth_cat_dom"/>
</dbReference>
<dbReference type="SUPFAM" id="SSF55931">
    <property type="entry name" value="Glutamine synthetase/guanido kinase"/>
    <property type="match status" value="1"/>
</dbReference>
<keyword evidence="8 12" id="KW-0547">Nucleotide-binding</keyword>
<evidence type="ECO:0000256" key="6">
    <source>
        <dbReference type="ARBA" id="ARBA00022490"/>
    </source>
</evidence>
<evidence type="ECO:0000256" key="11">
    <source>
        <dbReference type="PIRSR" id="PIRSR604809-1"/>
    </source>
</evidence>
<dbReference type="InterPro" id="IPR027302">
    <property type="entry name" value="Gln_synth_N_conserv_site"/>
</dbReference>
<keyword evidence="7 17" id="KW-0436">Ligase</keyword>
<dbReference type="PROSITE" id="PS00181">
    <property type="entry name" value="GLNA_ATP"/>
    <property type="match status" value="1"/>
</dbReference>
<feature type="binding site" evidence="13">
    <location>
        <position position="225"/>
    </location>
    <ligand>
        <name>Mg(2+)</name>
        <dbReference type="ChEBI" id="CHEBI:18420"/>
        <label>1</label>
    </ligand>
</feature>
<evidence type="ECO:0000256" key="12">
    <source>
        <dbReference type="PIRSR" id="PIRSR604809-2"/>
    </source>
</evidence>
<feature type="binding site" evidence="13">
    <location>
        <position position="136"/>
    </location>
    <ligand>
        <name>Mg(2+)</name>
        <dbReference type="ChEBI" id="CHEBI:18420"/>
        <label>1</label>
    </ligand>
</feature>
<comment type="subunit">
    <text evidence="3">Oligomer of 12 subunits arranged in the form of two hexagons.</text>
</comment>
<evidence type="ECO:0000256" key="9">
    <source>
        <dbReference type="ARBA" id="ARBA00022840"/>
    </source>
</evidence>
<feature type="binding site" evidence="12">
    <location>
        <begin position="228"/>
        <end position="230"/>
    </location>
    <ligand>
        <name>ATP</name>
        <dbReference type="ChEBI" id="CHEBI:30616"/>
    </ligand>
</feature>
<evidence type="ECO:0000259" key="18">
    <source>
        <dbReference type="PROSITE" id="PS51986"/>
    </source>
</evidence>
<feature type="binding site" evidence="13">
    <location>
        <position position="134"/>
    </location>
    <ligand>
        <name>Mg(2+)</name>
        <dbReference type="ChEBI" id="CHEBI:18420"/>
        <label>1</label>
    </ligand>
</feature>
<dbReference type="EMBL" id="AGWL01000001">
    <property type="protein sequence ID" value="EKU95986.1"/>
    <property type="molecule type" value="Genomic_DNA"/>
</dbReference>
<keyword evidence="6" id="KW-0963">Cytoplasm</keyword>
<feature type="binding site" evidence="12">
    <location>
        <begin position="276"/>
        <end position="278"/>
    </location>
    <ligand>
        <name>ATP</name>
        <dbReference type="ChEBI" id="CHEBI:30616"/>
    </ligand>
</feature>
<dbReference type="PROSITE" id="PS51986">
    <property type="entry name" value="GS_BETA_GRASP"/>
    <property type="match status" value="1"/>
</dbReference>
<feature type="binding site" evidence="13">
    <location>
        <position position="274"/>
    </location>
    <ligand>
        <name>Mg(2+)</name>
        <dbReference type="ChEBI" id="CHEBI:18420"/>
        <label>1</label>
    </ligand>
</feature>
<feature type="binding site" evidence="11">
    <location>
        <position position="333"/>
    </location>
    <ligand>
        <name>L-glutamate</name>
        <dbReference type="ChEBI" id="CHEBI:29985"/>
    </ligand>
</feature>
<dbReference type="GO" id="GO:0006542">
    <property type="term" value="P:glutamine biosynthetic process"/>
    <property type="evidence" value="ECO:0007669"/>
    <property type="project" value="InterPro"/>
</dbReference>
<feature type="binding site" evidence="13">
    <location>
        <position position="217"/>
    </location>
    <ligand>
        <name>Mg(2+)</name>
        <dbReference type="ChEBI" id="CHEBI:18420"/>
        <label>1</label>
    </ligand>
</feature>
<dbReference type="GO" id="GO:0016020">
    <property type="term" value="C:membrane"/>
    <property type="evidence" value="ECO:0007669"/>
    <property type="project" value="TreeGrafter"/>
</dbReference>
<evidence type="ECO:0000256" key="5">
    <source>
        <dbReference type="ARBA" id="ARBA00021364"/>
    </source>
</evidence>
<feature type="domain" description="GS catalytic" evidence="19">
    <location>
        <begin position="109"/>
        <end position="476"/>
    </location>
</feature>
<dbReference type="RefSeq" id="WP_007000292.1">
    <property type="nucleotide sequence ID" value="NZ_JH992955.1"/>
</dbReference>
<dbReference type="GO" id="GO:0005524">
    <property type="term" value="F:ATP binding"/>
    <property type="evidence" value="ECO:0007669"/>
    <property type="project" value="UniProtKB-KW"/>
</dbReference>
<name>K9EJG3_9ACTO</name>
<evidence type="ECO:0000256" key="1">
    <source>
        <dbReference type="ARBA" id="ARBA00004496"/>
    </source>
</evidence>
<accession>K9EJG3</accession>